<name>A0A6V2MIA8_EMIHU</name>
<comment type="similarity">
    <text evidence="1">Belongs to the NifU family.</text>
</comment>
<dbReference type="GO" id="GO:0051536">
    <property type="term" value="F:iron-sulfur cluster binding"/>
    <property type="evidence" value="ECO:0007669"/>
    <property type="project" value="InterPro"/>
</dbReference>
<dbReference type="PIRSF" id="PIRSF036773">
    <property type="entry name" value="HIRIP5"/>
    <property type="match status" value="1"/>
</dbReference>
<evidence type="ECO:0000259" key="2">
    <source>
        <dbReference type="SMART" id="SM00932"/>
    </source>
</evidence>
<dbReference type="Pfam" id="PF01106">
    <property type="entry name" value="NifU"/>
    <property type="match status" value="1"/>
</dbReference>
<protein>
    <recommendedName>
        <fullName evidence="2">Scaffold protein Nfu/NifU N-terminal domain-containing protein</fullName>
    </recommendedName>
</protein>
<evidence type="ECO:0000256" key="1">
    <source>
        <dbReference type="ARBA" id="ARBA00006420"/>
    </source>
</evidence>
<dbReference type="InterPro" id="IPR014824">
    <property type="entry name" value="Nfu/NifU_N"/>
</dbReference>
<proteinExistence type="inferred from homology"/>
<dbReference type="GO" id="GO:0016226">
    <property type="term" value="P:iron-sulfur cluster assembly"/>
    <property type="evidence" value="ECO:0007669"/>
    <property type="project" value="InterPro"/>
</dbReference>
<dbReference type="SUPFAM" id="SSF110836">
    <property type="entry name" value="Hypothetical protein SAV1430"/>
    <property type="match status" value="1"/>
</dbReference>
<dbReference type="PANTHER" id="PTHR11178:SF1">
    <property type="entry name" value="NFU1 IRON-SULFUR CLUSTER SCAFFOLD HOMOLOG, MITOCHONDRIAL"/>
    <property type="match status" value="1"/>
</dbReference>
<sequence>MLRSLARPAAASSSTFAARRPWALAARRLFIQTESTPNPEALKFLPGKDVLESGSRDFRSLKDAQASPLARRLFATEGVTSVFLAADFVTVSKSDEMDWVALKPQIFGAMMDFYASGEPVLSEESGSEELDSLVITDDDSEVVQMIKELLEMRIRPSVQEDGGDIVYRGFDDESGVVTLQMQGSCAGCPSSSVTLKAGIENMLRHYIPEVKEVRDIAADDEEMGFEVNMMDLVKTKPPKPRD</sequence>
<dbReference type="SMART" id="SM00932">
    <property type="entry name" value="Nfu_N"/>
    <property type="match status" value="1"/>
</dbReference>
<organism evidence="3">
    <name type="scientific">Emiliania huxleyi</name>
    <name type="common">Coccolithophore</name>
    <name type="synonym">Pontosphaera huxleyi</name>
    <dbReference type="NCBI Taxonomy" id="2903"/>
    <lineage>
        <taxon>Eukaryota</taxon>
        <taxon>Haptista</taxon>
        <taxon>Haptophyta</taxon>
        <taxon>Prymnesiophyceae</taxon>
        <taxon>Isochrysidales</taxon>
        <taxon>Noelaerhabdaceae</taxon>
        <taxon>Emiliania</taxon>
    </lineage>
</organism>
<evidence type="ECO:0000313" key="3">
    <source>
        <dbReference type="EMBL" id="CAE0532030.1"/>
    </source>
</evidence>
<dbReference type="Pfam" id="PF08712">
    <property type="entry name" value="Nfu_N"/>
    <property type="match status" value="1"/>
</dbReference>
<accession>A0A6V2MIA8</accession>
<dbReference type="FunFam" id="3.30.1370.70:FF:000001">
    <property type="entry name" value="NifU-like protein 4, mitochondrial"/>
    <property type="match status" value="1"/>
</dbReference>
<dbReference type="PANTHER" id="PTHR11178">
    <property type="entry name" value="IRON-SULFUR CLUSTER SCAFFOLD PROTEIN NFU-RELATED"/>
    <property type="match status" value="1"/>
</dbReference>
<dbReference type="FunFam" id="3.30.300.130:FF:000001">
    <property type="entry name" value="NFU1 iron-sulfur cluster scaffold"/>
    <property type="match status" value="1"/>
</dbReference>
<dbReference type="GO" id="GO:0005506">
    <property type="term" value="F:iron ion binding"/>
    <property type="evidence" value="ECO:0007669"/>
    <property type="project" value="InterPro"/>
</dbReference>
<dbReference type="Gene3D" id="3.30.300.130">
    <property type="entry name" value="Fe-S cluster assembly (FSCA)"/>
    <property type="match status" value="1"/>
</dbReference>
<dbReference type="InterPro" id="IPR001075">
    <property type="entry name" value="NIF_FeS_clus_asmbl_NifU_C"/>
</dbReference>
<dbReference type="Gene3D" id="3.30.1370.70">
    <property type="entry name" value="Scaffold protein Nfu/NifU, N-terminal domain"/>
    <property type="match status" value="1"/>
</dbReference>
<reference evidence="3" key="1">
    <citation type="submission" date="2021-01" db="EMBL/GenBank/DDBJ databases">
        <authorList>
            <person name="Corre E."/>
            <person name="Pelletier E."/>
            <person name="Niang G."/>
            <person name="Scheremetjew M."/>
            <person name="Finn R."/>
            <person name="Kale V."/>
            <person name="Holt S."/>
            <person name="Cochrane G."/>
            <person name="Meng A."/>
            <person name="Brown T."/>
            <person name="Cohen L."/>
        </authorList>
    </citation>
    <scope>NUCLEOTIDE SEQUENCE</scope>
    <source>
        <strain evidence="3">379</strain>
    </source>
</reference>
<feature type="domain" description="Scaffold protein Nfu/NifU N-terminal" evidence="2">
    <location>
        <begin position="31"/>
        <end position="117"/>
    </location>
</feature>
<gene>
    <name evidence="3" type="ORF">EHUX00137_LOCUS6290</name>
</gene>
<dbReference type="InterPro" id="IPR034904">
    <property type="entry name" value="FSCA_dom_sf"/>
</dbReference>
<dbReference type="AlphaFoldDB" id="A0A6V2MIA8"/>
<dbReference type="GO" id="GO:0005739">
    <property type="term" value="C:mitochondrion"/>
    <property type="evidence" value="ECO:0007669"/>
    <property type="project" value="TreeGrafter"/>
</dbReference>
<dbReference type="EMBL" id="HBIR01009103">
    <property type="protein sequence ID" value="CAE0532030.1"/>
    <property type="molecule type" value="Transcribed_RNA"/>
</dbReference>
<dbReference type="InterPro" id="IPR035433">
    <property type="entry name" value="NFU1-like"/>
</dbReference>
<dbReference type="InterPro" id="IPR036498">
    <property type="entry name" value="Nfu/NifU_N_sf"/>
</dbReference>
<dbReference type="SUPFAM" id="SSF117916">
    <property type="entry name" value="Fe-S cluster assembly (FSCA) domain-like"/>
    <property type="match status" value="1"/>
</dbReference>